<dbReference type="EMBL" id="JARXHW010000018">
    <property type="protein sequence ID" value="MDQ8207731.1"/>
    <property type="molecule type" value="Genomic_DNA"/>
</dbReference>
<comment type="caution">
    <text evidence="2">The sequence shown here is derived from an EMBL/GenBank/DDBJ whole genome shotgun (WGS) entry which is preliminary data.</text>
</comment>
<accession>A0ABU1AU93</accession>
<protein>
    <submittedName>
        <fullName evidence="2">PEP-CTERM sorting domain-containing protein</fullName>
    </submittedName>
</protein>
<feature type="chain" id="PRO_5045724304" evidence="1">
    <location>
        <begin position="19"/>
        <end position="212"/>
    </location>
</feature>
<evidence type="ECO:0000256" key="1">
    <source>
        <dbReference type="SAM" id="SignalP"/>
    </source>
</evidence>
<keyword evidence="1" id="KW-0732">Signal</keyword>
<dbReference type="NCBIfam" id="TIGR02595">
    <property type="entry name" value="PEP_CTERM"/>
    <property type="match status" value="1"/>
</dbReference>
<dbReference type="InterPro" id="IPR013424">
    <property type="entry name" value="Ice-binding_C"/>
</dbReference>
<proteinExistence type="predicted"/>
<dbReference type="Proteomes" id="UP001225316">
    <property type="component" value="Unassembled WGS sequence"/>
</dbReference>
<evidence type="ECO:0000313" key="3">
    <source>
        <dbReference type="Proteomes" id="UP001225316"/>
    </source>
</evidence>
<gene>
    <name evidence="2" type="ORF">QEH52_09435</name>
</gene>
<evidence type="ECO:0000313" key="2">
    <source>
        <dbReference type="EMBL" id="MDQ8207731.1"/>
    </source>
</evidence>
<dbReference type="RefSeq" id="WP_308949979.1">
    <property type="nucleotide sequence ID" value="NZ_JARXHW010000018.1"/>
</dbReference>
<sequence>MKNIIIASLVLSAASASAQTFVAGWDFDGLAANATSSTANWGVQKNTANSFWSHSVAYFNNPGDFGEAEFGFTMAANDTSANNAFSNFMSELNIDTPGTSGFTAFDQNTGGAEQGFRSLTGDDTFTLNFSGAGYSDLTLYYAYRPDGGSWALETVDLSAFDNNANGVYTFTPTLEGDYDNFAITGTAVPEPSAFAAIFGAVALGVAATRRRK</sequence>
<name>A0ABU1AU93_9BACT</name>
<keyword evidence="3" id="KW-1185">Reference proteome</keyword>
<reference evidence="2 3" key="1">
    <citation type="submission" date="2023-04" db="EMBL/GenBank/DDBJ databases">
        <title>A novel bacteria isolated from coastal sediment.</title>
        <authorList>
            <person name="Liu X.-J."/>
            <person name="Du Z.-J."/>
        </authorList>
    </citation>
    <scope>NUCLEOTIDE SEQUENCE [LARGE SCALE GENOMIC DNA]</scope>
    <source>
        <strain evidence="2 3">SDUM461003</strain>
    </source>
</reference>
<feature type="signal peptide" evidence="1">
    <location>
        <begin position="1"/>
        <end position="18"/>
    </location>
</feature>
<organism evidence="2 3">
    <name type="scientific">Thalassobacterium maritimum</name>
    <dbReference type="NCBI Taxonomy" id="3041265"/>
    <lineage>
        <taxon>Bacteria</taxon>
        <taxon>Pseudomonadati</taxon>
        <taxon>Verrucomicrobiota</taxon>
        <taxon>Opitutia</taxon>
        <taxon>Puniceicoccales</taxon>
        <taxon>Coraliomargaritaceae</taxon>
        <taxon>Thalassobacterium</taxon>
    </lineage>
</organism>